<proteinExistence type="predicted"/>
<gene>
    <name evidence="1" type="ORF">ACFQIC_12910</name>
</gene>
<dbReference type="RefSeq" id="WP_204709692.1">
    <property type="nucleotide sequence ID" value="NZ_JBHSZV010000032.1"/>
</dbReference>
<evidence type="ECO:0000313" key="1">
    <source>
        <dbReference type="EMBL" id="MFC7062753.1"/>
    </source>
</evidence>
<evidence type="ECO:0000313" key="2">
    <source>
        <dbReference type="Proteomes" id="UP001596410"/>
    </source>
</evidence>
<sequence>MKIESQAKQFLDEHYDGRLSTLEFLHRLNRLVTVRKEEPTVTYEIDDGKWIIQTMSPKVIPNVLNSDAEINAREYDDNGFMREVRAIVSTRELIEILDKAEKARSRKANGITHNKEEET</sequence>
<comment type="caution">
    <text evidence="1">The sequence shown here is derived from an EMBL/GenBank/DDBJ whole genome shotgun (WGS) entry which is preliminary data.</text>
</comment>
<dbReference type="EMBL" id="JBHSZV010000032">
    <property type="protein sequence ID" value="MFC7062753.1"/>
    <property type="molecule type" value="Genomic_DNA"/>
</dbReference>
<name>A0ABW2EN16_9BACI</name>
<reference evidence="2" key="1">
    <citation type="journal article" date="2019" name="Int. J. Syst. Evol. Microbiol.">
        <title>The Global Catalogue of Microorganisms (GCM) 10K type strain sequencing project: providing services to taxonomists for standard genome sequencing and annotation.</title>
        <authorList>
            <consortium name="The Broad Institute Genomics Platform"/>
            <consortium name="The Broad Institute Genome Sequencing Center for Infectious Disease"/>
            <person name="Wu L."/>
            <person name="Ma J."/>
        </authorList>
    </citation>
    <scope>NUCLEOTIDE SEQUENCE [LARGE SCALE GENOMIC DNA]</scope>
    <source>
        <strain evidence="2">CGMCC 4.1621</strain>
    </source>
</reference>
<keyword evidence="2" id="KW-1185">Reference proteome</keyword>
<accession>A0ABW2EN16</accession>
<dbReference type="Proteomes" id="UP001596410">
    <property type="component" value="Unassembled WGS sequence"/>
</dbReference>
<organism evidence="1 2">
    <name type="scientific">Halobacillus seohaensis</name>
    <dbReference type="NCBI Taxonomy" id="447421"/>
    <lineage>
        <taxon>Bacteria</taxon>
        <taxon>Bacillati</taxon>
        <taxon>Bacillota</taxon>
        <taxon>Bacilli</taxon>
        <taxon>Bacillales</taxon>
        <taxon>Bacillaceae</taxon>
        <taxon>Halobacillus</taxon>
    </lineage>
</organism>
<protein>
    <submittedName>
        <fullName evidence="1">Uncharacterized protein</fullName>
    </submittedName>
</protein>